<dbReference type="SUPFAM" id="SSF51735">
    <property type="entry name" value="NAD(P)-binding Rossmann-fold domains"/>
    <property type="match status" value="1"/>
</dbReference>
<dbReference type="Gene3D" id="3.40.50.720">
    <property type="entry name" value="NAD(P)-binding Rossmann-like Domain"/>
    <property type="match status" value="1"/>
</dbReference>
<dbReference type="InterPro" id="IPR036291">
    <property type="entry name" value="NAD(P)-bd_dom_sf"/>
</dbReference>
<evidence type="ECO:0000259" key="2">
    <source>
        <dbReference type="Pfam" id="PF01370"/>
    </source>
</evidence>
<dbReference type="CDD" id="cd05242">
    <property type="entry name" value="SDR_a8"/>
    <property type="match status" value="1"/>
</dbReference>
<feature type="region of interest" description="Disordered" evidence="1">
    <location>
        <begin position="1"/>
        <end position="21"/>
    </location>
</feature>
<dbReference type="Pfam" id="PF08338">
    <property type="entry name" value="DUF1731"/>
    <property type="match status" value="1"/>
</dbReference>
<dbReference type="AlphaFoldDB" id="A0A8T2TIV0"/>
<name>A0A8T2TIV0_CERRI</name>
<accession>A0A8T2TIV0</accession>
<gene>
    <name evidence="4" type="ORF">KP509_12G014400</name>
</gene>
<dbReference type="PANTHER" id="PTHR11092:SF0">
    <property type="entry name" value="EPIMERASE FAMILY PROTEIN SDR39U1"/>
    <property type="match status" value="1"/>
</dbReference>
<dbReference type="EMBL" id="CM035417">
    <property type="protein sequence ID" value="KAH7422562.1"/>
    <property type="molecule type" value="Genomic_DNA"/>
</dbReference>
<dbReference type="InterPro" id="IPR010099">
    <property type="entry name" value="SDR39U1"/>
</dbReference>
<dbReference type="Pfam" id="PF01370">
    <property type="entry name" value="Epimerase"/>
    <property type="match status" value="1"/>
</dbReference>
<dbReference type="OMA" id="YLPWIHI"/>
<feature type="domain" description="NAD-dependent epimerase/dehydratase" evidence="2">
    <location>
        <begin position="94"/>
        <end position="308"/>
    </location>
</feature>
<dbReference type="InterPro" id="IPR013549">
    <property type="entry name" value="DUF1731"/>
</dbReference>
<evidence type="ECO:0000256" key="1">
    <source>
        <dbReference type="SAM" id="MobiDB-lite"/>
    </source>
</evidence>
<dbReference type="OrthoDB" id="276721at2759"/>
<reference evidence="4" key="1">
    <citation type="submission" date="2021-08" db="EMBL/GenBank/DDBJ databases">
        <title>WGS assembly of Ceratopteris richardii.</title>
        <authorList>
            <person name="Marchant D.B."/>
            <person name="Chen G."/>
            <person name="Jenkins J."/>
            <person name="Shu S."/>
            <person name="Leebens-Mack J."/>
            <person name="Grimwood J."/>
            <person name="Schmutz J."/>
            <person name="Soltis P."/>
            <person name="Soltis D."/>
            <person name="Chen Z.-H."/>
        </authorList>
    </citation>
    <scope>NUCLEOTIDE SEQUENCE</scope>
    <source>
        <strain evidence="4">Whitten #5841</strain>
        <tissue evidence="4">Leaf</tissue>
    </source>
</reference>
<evidence type="ECO:0000259" key="3">
    <source>
        <dbReference type="Pfam" id="PF08338"/>
    </source>
</evidence>
<dbReference type="Proteomes" id="UP000825935">
    <property type="component" value="Chromosome 12"/>
</dbReference>
<comment type="caution">
    <text evidence="4">The sequence shown here is derived from an EMBL/GenBank/DDBJ whole genome shotgun (WGS) entry which is preliminary data.</text>
</comment>
<dbReference type="InterPro" id="IPR001509">
    <property type="entry name" value="Epimerase_deHydtase"/>
</dbReference>
<evidence type="ECO:0008006" key="6">
    <source>
        <dbReference type="Google" id="ProtNLM"/>
    </source>
</evidence>
<evidence type="ECO:0000313" key="4">
    <source>
        <dbReference type="EMBL" id="KAH7422562.1"/>
    </source>
</evidence>
<evidence type="ECO:0000313" key="5">
    <source>
        <dbReference type="Proteomes" id="UP000825935"/>
    </source>
</evidence>
<feature type="domain" description="DUF1731" evidence="3">
    <location>
        <begin position="344"/>
        <end position="390"/>
    </location>
</feature>
<dbReference type="PANTHER" id="PTHR11092">
    <property type="entry name" value="SUGAR NUCLEOTIDE EPIMERASE RELATED"/>
    <property type="match status" value="1"/>
</dbReference>
<dbReference type="NCBIfam" id="TIGR01777">
    <property type="entry name" value="yfcH"/>
    <property type="match status" value="1"/>
</dbReference>
<organism evidence="4 5">
    <name type="scientific">Ceratopteris richardii</name>
    <name type="common">Triangle waterfern</name>
    <dbReference type="NCBI Taxonomy" id="49495"/>
    <lineage>
        <taxon>Eukaryota</taxon>
        <taxon>Viridiplantae</taxon>
        <taxon>Streptophyta</taxon>
        <taxon>Embryophyta</taxon>
        <taxon>Tracheophyta</taxon>
        <taxon>Polypodiopsida</taxon>
        <taxon>Polypodiidae</taxon>
        <taxon>Polypodiales</taxon>
        <taxon>Pteridineae</taxon>
        <taxon>Pteridaceae</taxon>
        <taxon>Parkerioideae</taxon>
        <taxon>Ceratopteris</taxon>
    </lineage>
</organism>
<keyword evidence="5" id="KW-1185">Reference proteome</keyword>
<proteinExistence type="predicted"/>
<sequence>MAMAGSIPATMETSSLSKRPQCDTGLHSAPLSLRSRWCSASLLPSGCSFIGSFGFSSSACSHYRSLPKLQWQRAKVLPIVSQAGQDLNDKMIVSITGATGFVGRKLVQRLLSEGHKVRVLTRSASNAVKYFPAAAYPGIEIAEEAQWADLIQGSTAVINLAGNPISTRWSPEVKAEIMKSRVDATSKVVEAINAAPQELRPSVLVSATAIGFYGTSETQTFDELSPSGADYLSRVCREWESTAQKVDSDVRLVLVRIGIVLESDGGALAQMIPLFKLYAGGPIGSGKQWFSWVHRDDLVGLIMEALKNSSYRGVINGTAPNPVRFSEMCDQLGAALGRPSWLPVPAFMLQALLGEGAQLVVNGQRVIPKKALELGFKFKYKYVSDALKAIVSS</sequence>
<protein>
    <recommendedName>
        <fullName evidence="6">Epimerase family protein SDR39U1 homolog, chloroplastic</fullName>
    </recommendedName>
</protein>